<dbReference type="EMBL" id="BTGU01000150">
    <property type="protein sequence ID" value="GMN63470.1"/>
    <property type="molecule type" value="Genomic_DNA"/>
</dbReference>
<dbReference type="Proteomes" id="UP001187192">
    <property type="component" value="Unassembled WGS sequence"/>
</dbReference>
<keyword evidence="2" id="KW-1185">Reference proteome</keyword>
<proteinExistence type="predicted"/>
<accession>A0AA88J6M7</accession>
<sequence>MWQLHATCRLLASGRSEKPFEFYAPVFPPKCPPISRGWDFLSPILAFGARVILSRAADYCREDQHLRATFRVHEKF</sequence>
<reference evidence="1" key="1">
    <citation type="submission" date="2023-07" db="EMBL/GenBank/DDBJ databases">
        <title>draft genome sequence of fig (Ficus carica).</title>
        <authorList>
            <person name="Takahashi T."/>
            <person name="Nishimura K."/>
        </authorList>
    </citation>
    <scope>NUCLEOTIDE SEQUENCE</scope>
</reference>
<evidence type="ECO:0000313" key="1">
    <source>
        <dbReference type="EMBL" id="GMN63470.1"/>
    </source>
</evidence>
<comment type="caution">
    <text evidence="1">The sequence shown here is derived from an EMBL/GenBank/DDBJ whole genome shotgun (WGS) entry which is preliminary data.</text>
</comment>
<evidence type="ECO:0000313" key="2">
    <source>
        <dbReference type="Proteomes" id="UP001187192"/>
    </source>
</evidence>
<gene>
    <name evidence="1" type="ORF">TIFTF001_032567</name>
</gene>
<organism evidence="1 2">
    <name type="scientific">Ficus carica</name>
    <name type="common">Common fig</name>
    <dbReference type="NCBI Taxonomy" id="3494"/>
    <lineage>
        <taxon>Eukaryota</taxon>
        <taxon>Viridiplantae</taxon>
        <taxon>Streptophyta</taxon>
        <taxon>Embryophyta</taxon>
        <taxon>Tracheophyta</taxon>
        <taxon>Spermatophyta</taxon>
        <taxon>Magnoliopsida</taxon>
        <taxon>eudicotyledons</taxon>
        <taxon>Gunneridae</taxon>
        <taxon>Pentapetalae</taxon>
        <taxon>rosids</taxon>
        <taxon>fabids</taxon>
        <taxon>Rosales</taxon>
        <taxon>Moraceae</taxon>
        <taxon>Ficeae</taxon>
        <taxon>Ficus</taxon>
    </lineage>
</organism>
<dbReference type="AlphaFoldDB" id="A0AA88J6M7"/>
<protein>
    <submittedName>
        <fullName evidence="1">Uncharacterized protein</fullName>
    </submittedName>
</protein>
<name>A0AA88J6M7_FICCA</name>